<dbReference type="EMBL" id="JAPFQA010000008">
    <property type="protein sequence ID" value="MCZ8546278.1"/>
    <property type="molecule type" value="Genomic_DNA"/>
</dbReference>
<evidence type="ECO:0008006" key="4">
    <source>
        <dbReference type="Google" id="ProtNLM"/>
    </source>
</evidence>
<dbReference type="RefSeq" id="WP_269906645.1">
    <property type="nucleotide sequence ID" value="NZ_JAPFQA010000008.1"/>
</dbReference>
<evidence type="ECO:0000313" key="3">
    <source>
        <dbReference type="Proteomes" id="UP001152178"/>
    </source>
</evidence>
<protein>
    <recommendedName>
        <fullName evidence="4">Transposase</fullName>
    </recommendedName>
</protein>
<accession>A0ABT4QXI2</accession>
<evidence type="ECO:0000313" key="2">
    <source>
        <dbReference type="EMBL" id="MCZ8546278.1"/>
    </source>
</evidence>
<organism evidence="2 3">
    <name type="scientific">Mesorhizobium qingshengii</name>
    <dbReference type="NCBI Taxonomy" id="1165689"/>
    <lineage>
        <taxon>Bacteria</taxon>
        <taxon>Pseudomonadati</taxon>
        <taxon>Pseudomonadota</taxon>
        <taxon>Alphaproteobacteria</taxon>
        <taxon>Hyphomicrobiales</taxon>
        <taxon>Phyllobacteriaceae</taxon>
        <taxon>Mesorhizobium</taxon>
    </lineage>
</organism>
<dbReference type="Proteomes" id="UP001152178">
    <property type="component" value="Unassembled WGS sequence"/>
</dbReference>
<evidence type="ECO:0000256" key="1">
    <source>
        <dbReference type="SAM" id="MobiDB-lite"/>
    </source>
</evidence>
<feature type="region of interest" description="Disordered" evidence="1">
    <location>
        <begin position="1"/>
        <end position="27"/>
    </location>
</feature>
<name>A0ABT4QXI2_9HYPH</name>
<reference evidence="2" key="1">
    <citation type="submission" date="2022-11" db="EMBL/GenBank/DDBJ databases">
        <authorList>
            <person name="Coimbra C."/>
        </authorList>
    </citation>
    <scope>NUCLEOTIDE SEQUENCE</scope>
    <source>
        <strain evidence="2">Jales19</strain>
    </source>
</reference>
<sequence>MADETKRSTSDNTVSESAKPYRGRRMSWTEFRKLMQEAANDNREEAA</sequence>
<comment type="caution">
    <text evidence="2">The sequence shown here is derived from an EMBL/GenBank/DDBJ whole genome shotgun (WGS) entry which is preliminary data.</text>
</comment>
<proteinExistence type="predicted"/>
<gene>
    <name evidence="2" type="ORF">OOJ09_18980</name>
</gene>
<keyword evidence="3" id="KW-1185">Reference proteome</keyword>